<reference evidence="2" key="1">
    <citation type="journal article" date="2021" name="Genome Biol. Evol.">
        <title>Continental-Scale Gene Flow Prevents Allopatric Divergence of Pelagic Freshwater Bacteria.</title>
        <authorList>
            <person name="Hoetzinger M."/>
            <person name="Pitt A."/>
            <person name="Huemer A."/>
            <person name="Hahn M.W."/>
        </authorList>
    </citation>
    <scope>NUCLEOTIDE SEQUENCE</scope>
    <source>
        <strain evidence="2">SM1-W8</strain>
    </source>
</reference>
<accession>A0A9Q2ZU63</accession>
<proteinExistence type="predicted"/>
<comment type="caution">
    <text evidence="2">The sequence shown here is derived from an EMBL/GenBank/DDBJ whole genome shotgun (WGS) entry which is preliminary data.</text>
</comment>
<feature type="chain" id="PRO_5040116298" description="Rap1a immunity protein domain-containing protein" evidence="1">
    <location>
        <begin position="24"/>
        <end position="129"/>
    </location>
</feature>
<keyword evidence="1" id="KW-0732">Signal</keyword>
<sequence length="129" mass="14600">MKIKFVTLLLLFFTYFISINAYAYTSYGARGCGNFVSSVDSTSEKDKIAKNYTEALVKAWIAGYVTSFNMWLDVENKQDNSDIVARTDIDGVYMSVLNYCRANPLQNINNATDDTIKQLLPQPKAKTKR</sequence>
<protein>
    <recommendedName>
        <fullName evidence="4">Rap1a immunity protein domain-containing protein</fullName>
    </recommendedName>
</protein>
<dbReference type="AlphaFoldDB" id="A0A9Q2ZU63"/>
<gene>
    <name evidence="2" type="ORF">G6731_01060</name>
</gene>
<feature type="signal peptide" evidence="1">
    <location>
        <begin position="1"/>
        <end position="23"/>
    </location>
</feature>
<evidence type="ECO:0000256" key="1">
    <source>
        <dbReference type="SAM" id="SignalP"/>
    </source>
</evidence>
<dbReference type="Proteomes" id="UP000783102">
    <property type="component" value="Unassembled WGS sequence"/>
</dbReference>
<name>A0A9Q2ZU63_9BURK</name>
<organism evidence="2 3">
    <name type="scientific">Polynucleobacter paneuropaeus</name>
    <dbReference type="NCBI Taxonomy" id="2527775"/>
    <lineage>
        <taxon>Bacteria</taxon>
        <taxon>Pseudomonadati</taxon>
        <taxon>Pseudomonadota</taxon>
        <taxon>Betaproteobacteria</taxon>
        <taxon>Burkholderiales</taxon>
        <taxon>Burkholderiaceae</taxon>
        <taxon>Polynucleobacter</taxon>
    </lineage>
</organism>
<evidence type="ECO:0008006" key="4">
    <source>
        <dbReference type="Google" id="ProtNLM"/>
    </source>
</evidence>
<dbReference type="EMBL" id="JAANEY010000001">
    <property type="protein sequence ID" value="MBT8550551.1"/>
    <property type="molecule type" value="Genomic_DNA"/>
</dbReference>
<evidence type="ECO:0000313" key="3">
    <source>
        <dbReference type="Proteomes" id="UP000783102"/>
    </source>
</evidence>
<evidence type="ECO:0000313" key="2">
    <source>
        <dbReference type="EMBL" id="MBT8550551.1"/>
    </source>
</evidence>